<dbReference type="EMBL" id="ACCL02000024">
    <property type="protein sequence ID" value="EET58873.1"/>
    <property type="molecule type" value="Genomic_DNA"/>
</dbReference>
<name>C6LKH4_9FIRM</name>
<evidence type="ECO:0000313" key="2">
    <source>
        <dbReference type="Proteomes" id="UP000005561"/>
    </source>
</evidence>
<gene>
    <name evidence="1" type="ORF">BRYFOR_09161</name>
</gene>
<dbReference type="eggNOG" id="COG1502">
    <property type="taxonomic scope" value="Bacteria"/>
</dbReference>
<evidence type="ECO:0000313" key="1">
    <source>
        <dbReference type="EMBL" id="EET58873.1"/>
    </source>
</evidence>
<proteinExistence type="predicted"/>
<accession>C6LKH4</accession>
<reference evidence="1" key="1">
    <citation type="submission" date="2009-07" db="EMBL/GenBank/DDBJ databases">
        <authorList>
            <person name="Weinstock G."/>
            <person name="Sodergren E."/>
            <person name="Clifton S."/>
            <person name="Fulton L."/>
            <person name="Fulton B."/>
            <person name="Courtney L."/>
            <person name="Fronick C."/>
            <person name="Harrison M."/>
            <person name="Strong C."/>
            <person name="Farmer C."/>
            <person name="Delahaunty K."/>
            <person name="Markovic C."/>
            <person name="Hall O."/>
            <person name="Minx P."/>
            <person name="Tomlinson C."/>
            <person name="Mitreva M."/>
            <person name="Nelson J."/>
            <person name="Hou S."/>
            <person name="Wollam A."/>
            <person name="Pepin K.H."/>
            <person name="Johnson M."/>
            <person name="Bhonagiri V."/>
            <person name="Nash W.E."/>
            <person name="Warren W."/>
            <person name="Chinwalla A."/>
            <person name="Mardis E.R."/>
            <person name="Wilson R.K."/>
        </authorList>
    </citation>
    <scope>NUCLEOTIDE SEQUENCE [LARGE SCALE GENOMIC DNA]</scope>
    <source>
        <strain evidence="1">DSM 14469</strain>
    </source>
</reference>
<protein>
    <submittedName>
        <fullName evidence="1">Toxin-antitoxin system, toxin component, Fic domain protein</fullName>
    </submittedName>
</protein>
<sequence length="188" mass="21861">MDTFVEMRRFISNNALLFERISNVELKQLEYQKQTDEKLEQIFEYISEHEEASQKVFFDGQIYDAFSLIVSLIQKAEKEITLIDGYVDVGTLNLLSKKNENVSVTIYTQKRTRLTKTDAENFNAQYPTLEVKYTKAFHDRFLILDRETAYHVGASLKDAGKKCFGINLIQDAGIIKDILQRLELETEE</sequence>
<comment type="caution">
    <text evidence="1">The sequence shown here is derived from an EMBL/GenBank/DDBJ whole genome shotgun (WGS) entry which is preliminary data.</text>
</comment>
<keyword evidence="2" id="KW-1185">Reference proteome</keyword>
<dbReference type="STRING" id="168384.SAMN05660368_03444"/>
<dbReference type="AlphaFoldDB" id="C6LKH4"/>
<organism evidence="1 2">
    <name type="scientific">Marvinbryantia formatexigens DSM 14469</name>
    <dbReference type="NCBI Taxonomy" id="478749"/>
    <lineage>
        <taxon>Bacteria</taxon>
        <taxon>Bacillati</taxon>
        <taxon>Bacillota</taxon>
        <taxon>Clostridia</taxon>
        <taxon>Lachnospirales</taxon>
        <taxon>Lachnospiraceae</taxon>
        <taxon>Marvinbryantia</taxon>
    </lineage>
</organism>
<dbReference type="Proteomes" id="UP000005561">
    <property type="component" value="Unassembled WGS sequence"/>
</dbReference>